<evidence type="ECO:0000313" key="2">
    <source>
        <dbReference type="EMBL" id="SPO32114.1"/>
    </source>
</evidence>
<feature type="region of interest" description="Disordered" evidence="1">
    <location>
        <begin position="392"/>
        <end position="428"/>
    </location>
</feature>
<name>A0A5C3ENA5_9BASI</name>
<feature type="compositionally biased region" description="Low complexity" evidence="1">
    <location>
        <begin position="260"/>
        <end position="282"/>
    </location>
</feature>
<accession>A0A5C3ENA5</accession>
<dbReference type="Proteomes" id="UP000324022">
    <property type="component" value="Unassembled WGS sequence"/>
</dbReference>
<gene>
    <name evidence="2" type="ORF">UTRI_02671</name>
</gene>
<dbReference type="AlphaFoldDB" id="A0A5C3ENA5"/>
<feature type="compositionally biased region" description="Acidic residues" evidence="1">
    <location>
        <begin position="335"/>
        <end position="350"/>
    </location>
</feature>
<feature type="region of interest" description="Disordered" evidence="1">
    <location>
        <begin position="1"/>
        <end position="69"/>
    </location>
</feature>
<dbReference type="OrthoDB" id="2555252at2759"/>
<evidence type="ECO:0000313" key="3">
    <source>
        <dbReference type="Proteomes" id="UP000324022"/>
    </source>
</evidence>
<feature type="region of interest" description="Disordered" evidence="1">
    <location>
        <begin position="219"/>
        <end position="313"/>
    </location>
</feature>
<protein>
    <submittedName>
        <fullName evidence="2">Uncharacterized protein</fullName>
    </submittedName>
</protein>
<keyword evidence="3" id="KW-1185">Reference proteome</keyword>
<proteinExistence type="predicted"/>
<feature type="compositionally biased region" description="Polar residues" evidence="1">
    <location>
        <begin position="1"/>
        <end position="10"/>
    </location>
</feature>
<organism evidence="2 3">
    <name type="scientific">Ustilago trichophora</name>
    <dbReference type="NCBI Taxonomy" id="86804"/>
    <lineage>
        <taxon>Eukaryota</taxon>
        <taxon>Fungi</taxon>
        <taxon>Dikarya</taxon>
        <taxon>Basidiomycota</taxon>
        <taxon>Ustilaginomycotina</taxon>
        <taxon>Ustilaginomycetes</taxon>
        <taxon>Ustilaginales</taxon>
        <taxon>Ustilaginaceae</taxon>
        <taxon>Ustilago</taxon>
    </lineage>
</organism>
<dbReference type="EMBL" id="OOIN01000043">
    <property type="protein sequence ID" value="SPO32114.1"/>
    <property type="molecule type" value="Genomic_DNA"/>
</dbReference>
<reference evidence="2 3" key="1">
    <citation type="submission" date="2018-03" db="EMBL/GenBank/DDBJ databases">
        <authorList>
            <person name="Guldener U."/>
        </authorList>
    </citation>
    <scope>NUCLEOTIDE SEQUENCE [LARGE SCALE GENOMIC DNA]</scope>
    <source>
        <strain evidence="2 3">NBRC100155</strain>
    </source>
</reference>
<sequence length="464" mass="50092">MPNSHSTMMTRPSLGHRSISEQAPLYDPFANPRSGSRLRGSKVASGAQTSTGSQLPYSPLLPLPPASSSSKIPTLFTQMADGEQTENVAPHHLLGHHHDPLGPSTLATRRQARRGVSEGFAFHSHQMKPTRTAMAPSPASALGPKTALRLDIAAASDLSAKPAACKSAGMIRSYSLPVATQEEHEEQQRIMALGLSPVGRYAANPAWWQYGWPSPGGVNHRHLHRPGPPAPEFLGERRRSSQSKLSTVMTPVAAGPSPMSCSPATSRPSSRSSKTHSSCSPKMKNKHLPSIHQHTFQNSSSRSASASPKTGRSPLAMISINLPAVDQQQEHASSSDDDEDKSVETPAEDAFDIEMDALNQRFAEWSRSQAMSASTEPQSDSVDEVDEDYFNLAHDEPGSVPYLRAGGGGSDTSDEARTPRASSPRPLSKAALYHHNHATSMQSSHVEENRWSENFDFIHPDHLA</sequence>
<evidence type="ECO:0000256" key="1">
    <source>
        <dbReference type="SAM" id="MobiDB-lite"/>
    </source>
</evidence>
<feature type="region of interest" description="Disordered" evidence="1">
    <location>
        <begin position="326"/>
        <end position="350"/>
    </location>
</feature>